<dbReference type="RefSeq" id="WP_160370108.1">
    <property type="nucleotide sequence ID" value="NZ_WSQA01000012.1"/>
</dbReference>
<dbReference type="InterPro" id="IPR036390">
    <property type="entry name" value="WH_DNA-bd_sf"/>
</dbReference>
<dbReference type="PROSITE" id="PS50901">
    <property type="entry name" value="FTSK"/>
    <property type="match status" value="1"/>
</dbReference>
<keyword evidence="5 15" id="KW-0812">Transmembrane</keyword>
<dbReference type="InterPro" id="IPR050206">
    <property type="entry name" value="FtsK/SpoIIIE/SftA"/>
</dbReference>
<feature type="binding site" evidence="13">
    <location>
        <begin position="525"/>
        <end position="532"/>
    </location>
    <ligand>
        <name>ATP</name>
        <dbReference type="ChEBI" id="CHEBI:30616"/>
    </ligand>
</feature>
<feature type="region of interest" description="Disordered" evidence="14">
    <location>
        <begin position="260"/>
        <end position="294"/>
    </location>
</feature>
<evidence type="ECO:0000313" key="18">
    <source>
        <dbReference type="Proteomes" id="UP000435036"/>
    </source>
</evidence>
<dbReference type="PANTHER" id="PTHR22683">
    <property type="entry name" value="SPORULATION PROTEIN RELATED"/>
    <property type="match status" value="1"/>
</dbReference>
<dbReference type="EMBL" id="WSQA01000012">
    <property type="protein sequence ID" value="MVZ63392.1"/>
    <property type="molecule type" value="Genomic_DNA"/>
</dbReference>
<evidence type="ECO:0000259" key="16">
    <source>
        <dbReference type="PROSITE" id="PS50901"/>
    </source>
</evidence>
<dbReference type="CDD" id="cd01127">
    <property type="entry name" value="TrwB_TraG_TraD_VirD4"/>
    <property type="match status" value="1"/>
</dbReference>
<dbReference type="InterPro" id="IPR025199">
    <property type="entry name" value="FtsK_4TM"/>
</dbReference>
<keyword evidence="8 13" id="KW-0067">ATP-binding</keyword>
<dbReference type="Gene3D" id="1.10.10.10">
    <property type="entry name" value="Winged helix-like DNA-binding domain superfamily/Winged helix DNA-binding domain"/>
    <property type="match status" value="1"/>
</dbReference>
<keyword evidence="10" id="KW-0238">DNA-binding</keyword>
<comment type="similarity">
    <text evidence="2">Belongs to the FtsK/SpoIIIE/SftA family.</text>
</comment>
<evidence type="ECO:0000313" key="17">
    <source>
        <dbReference type="EMBL" id="MVZ63392.1"/>
    </source>
</evidence>
<feature type="transmembrane region" description="Helical" evidence="15">
    <location>
        <begin position="200"/>
        <end position="223"/>
    </location>
</feature>
<dbReference type="Pfam" id="PF09397">
    <property type="entry name" value="FtsK_gamma"/>
    <property type="match status" value="1"/>
</dbReference>
<dbReference type="Gene3D" id="3.40.50.300">
    <property type="entry name" value="P-loop containing nucleotide triphosphate hydrolases"/>
    <property type="match status" value="1"/>
</dbReference>
<dbReference type="AlphaFoldDB" id="A0A6N8L6M2"/>
<name>A0A6N8L6M2_9SPHI</name>
<organism evidence="17 18">
    <name type="scientific">Sphingobacterium humi</name>
    <dbReference type="NCBI Taxonomy" id="1796905"/>
    <lineage>
        <taxon>Bacteria</taxon>
        <taxon>Pseudomonadati</taxon>
        <taxon>Bacteroidota</taxon>
        <taxon>Sphingobacteriia</taxon>
        <taxon>Sphingobacteriales</taxon>
        <taxon>Sphingobacteriaceae</taxon>
        <taxon>Sphingobacterium</taxon>
    </lineage>
</organism>
<feature type="transmembrane region" description="Helical" evidence="15">
    <location>
        <begin position="158"/>
        <end position="180"/>
    </location>
</feature>
<proteinExistence type="inferred from homology"/>
<feature type="domain" description="FtsK" evidence="16">
    <location>
        <begin position="507"/>
        <end position="712"/>
    </location>
</feature>
<dbReference type="Gene3D" id="3.30.980.40">
    <property type="match status" value="1"/>
</dbReference>
<dbReference type="Pfam" id="PF17854">
    <property type="entry name" value="FtsK_alpha"/>
    <property type="match status" value="1"/>
</dbReference>
<reference evidence="17 18" key="1">
    <citation type="submission" date="2019-12" db="EMBL/GenBank/DDBJ databases">
        <authorList>
            <person name="Dong K."/>
        </authorList>
    </citation>
    <scope>NUCLEOTIDE SEQUENCE [LARGE SCALE GENOMIC DNA]</scope>
    <source>
        <strain evidence="17 18">JCM 31225</strain>
    </source>
</reference>
<evidence type="ECO:0000256" key="9">
    <source>
        <dbReference type="ARBA" id="ARBA00022989"/>
    </source>
</evidence>
<dbReference type="GO" id="GO:0007059">
    <property type="term" value="P:chromosome segregation"/>
    <property type="evidence" value="ECO:0007669"/>
    <property type="project" value="UniProtKB-KW"/>
</dbReference>
<keyword evidence="9 15" id="KW-1133">Transmembrane helix</keyword>
<comment type="subcellular location">
    <subcellularLocation>
        <location evidence="1">Cell membrane</location>
        <topology evidence="1">Multi-pass membrane protein</topology>
    </subcellularLocation>
</comment>
<keyword evidence="7" id="KW-0159">Chromosome partition</keyword>
<keyword evidence="6 13" id="KW-0547">Nucleotide-binding</keyword>
<dbReference type="Pfam" id="PF01580">
    <property type="entry name" value="FtsK_SpoIIIE"/>
    <property type="match status" value="1"/>
</dbReference>
<feature type="compositionally biased region" description="Acidic residues" evidence="14">
    <location>
        <begin position="281"/>
        <end position="294"/>
    </location>
</feature>
<dbReference type="InterPro" id="IPR018541">
    <property type="entry name" value="Ftsk_gamma"/>
</dbReference>
<dbReference type="SMART" id="SM00843">
    <property type="entry name" value="Ftsk_gamma"/>
    <property type="match status" value="1"/>
</dbReference>
<keyword evidence="12" id="KW-0131">Cell cycle</keyword>
<keyword evidence="11 15" id="KW-0472">Membrane</keyword>
<keyword evidence="18" id="KW-1185">Reference proteome</keyword>
<dbReference type="GO" id="GO:0003677">
    <property type="term" value="F:DNA binding"/>
    <property type="evidence" value="ECO:0007669"/>
    <property type="project" value="UniProtKB-KW"/>
</dbReference>
<evidence type="ECO:0000256" key="12">
    <source>
        <dbReference type="ARBA" id="ARBA00023306"/>
    </source>
</evidence>
<dbReference type="InterPro" id="IPR041027">
    <property type="entry name" value="FtsK_alpha"/>
</dbReference>
<evidence type="ECO:0000256" key="6">
    <source>
        <dbReference type="ARBA" id="ARBA00022741"/>
    </source>
</evidence>
<dbReference type="InterPro" id="IPR036388">
    <property type="entry name" value="WH-like_DNA-bd_sf"/>
</dbReference>
<dbReference type="SUPFAM" id="SSF52540">
    <property type="entry name" value="P-loop containing nucleoside triphosphate hydrolases"/>
    <property type="match status" value="1"/>
</dbReference>
<evidence type="ECO:0000256" key="3">
    <source>
        <dbReference type="ARBA" id="ARBA00022475"/>
    </source>
</evidence>
<keyword evidence="3" id="KW-1003">Cell membrane</keyword>
<evidence type="ECO:0000256" key="15">
    <source>
        <dbReference type="SAM" id="Phobius"/>
    </source>
</evidence>
<dbReference type="InterPro" id="IPR002543">
    <property type="entry name" value="FtsK_dom"/>
</dbReference>
<feature type="transmembrane region" description="Helical" evidence="15">
    <location>
        <begin position="126"/>
        <end position="146"/>
    </location>
</feature>
<gene>
    <name evidence="17" type="ORF">GQF63_15300</name>
</gene>
<sequence length="866" mass="96588">MAKLNTFKNSSGSTGTKKTKNTTLSYQKRSTRKSFDQINFSEGQRKGLKILGLFLLLLAGLFAVAFISYLFTWKADQSYIAQTNGGWSTLMSTADELHDENTEIPLVENKLGKFGALLANQFIYEWFGVASFLFIVVLFVVGYKFLYKKSLLPVWKTLLYCVVSILFLSVTFGFIQDFIYDTPHILEGKFGFWTNQILKAQVGIVGTGGLLLFLLLTALVLVYNFDLKFSFQGAGKDDFDEDAEEGEDFSDELLATQQNSINKRKNNEVTTHSYSHTATEAEPDPVTEPEEEENTISIPLQVNNVKAAPVVNTVREEEIALSIEEPEEMEDELESVGPALTVEKVIEEKPITANDLVEKFGEYDPKLDLSGYKYPTLDLLKDYGTGKITINQQELEANKNRIVETLRNYSIEIEHIKATIGPTVTLYEIIPKPGVRISKIKNLEDDIALSLAALGIRIIAPMPGKGTIGIEVPSSTPEMVSMRSILATEKFQKTEMDLPIALGKTISNEVYIADLAKMPHLLVAGATGQGKSVGINAILTSLLFKKHPAELKFVLVDPKKVELSLFKKIERHFLAKLPNEDDAIITDTKKVINTLNSLCIEMDQRYDLLKNAQVRNLKEYNVKFVNRRLNPEEGHRFLPFIVLIIDEFADLMMTAGKEVETPIARLAQLARAVGIHLVIATQRPSVNIITGTIKANFPARLAFRVLSKVDSRTILDSGGADQLIGRGDMLLATGSDLIRIQCAFVDTPEVDLVSDYIGSQRGYPSAHYLPEYVDPNGDGDAMADFDLSDRDQLFEEAARLIVMHQQGSTSLIQRKLKLGYNRAGRIIDQLEAAGIVGPFEGSKAREVLYPDEYSLEQYLETLRKEN</sequence>
<evidence type="ECO:0000256" key="11">
    <source>
        <dbReference type="ARBA" id="ARBA00023136"/>
    </source>
</evidence>
<dbReference type="Pfam" id="PF13491">
    <property type="entry name" value="FtsK_4TM"/>
    <property type="match status" value="1"/>
</dbReference>
<evidence type="ECO:0000256" key="4">
    <source>
        <dbReference type="ARBA" id="ARBA00022618"/>
    </source>
</evidence>
<comment type="caution">
    <text evidence="17">The sequence shown here is derived from an EMBL/GenBank/DDBJ whole genome shotgun (WGS) entry which is preliminary data.</text>
</comment>
<keyword evidence="4" id="KW-0132">Cell division</keyword>
<dbReference type="GO" id="GO:0005886">
    <property type="term" value="C:plasma membrane"/>
    <property type="evidence" value="ECO:0007669"/>
    <property type="project" value="UniProtKB-SubCell"/>
</dbReference>
<dbReference type="SUPFAM" id="SSF46785">
    <property type="entry name" value="Winged helix' DNA-binding domain"/>
    <property type="match status" value="1"/>
</dbReference>
<evidence type="ECO:0000256" key="5">
    <source>
        <dbReference type="ARBA" id="ARBA00022692"/>
    </source>
</evidence>
<accession>A0A6N8L6M2</accession>
<evidence type="ECO:0000256" key="10">
    <source>
        <dbReference type="ARBA" id="ARBA00023125"/>
    </source>
</evidence>
<evidence type="ECO:0000256" key="13">
    <source>
        <dbReference type="PROSITE-ProRule" id="PRU00289"/>
    </source>
</evidence>
<evidence type="ECO:0000256" key="2">
    <source>
        <dbReference type="ARBA" id="ARBA00006474"/>
    </source>
</evidence>
<protein>
    <submittedName>
        <fullName evidence="17">DNA translocase FtsK</fullName>
    </submittedName>
</protein>
<feature type="compositionally biased region" description="Low complexity" evidence="14">
    <location>
        <begin position="1"/>
        <end position="16"/>
    </location>
</feature>
<dbReference type="PANTHER" id="PTHR22683:SF41">
    <property type="entry name" value="DNA TRANSLOCASE FTSK"/>
    <property type="match status" value="1"/>
</dbReference>
<feature type="region of interest" description="Disordered" evidence="14">
    <location>
        <begin position="1"/>
        <end position="28"/>
    </location>
</feature>
<dbReference type="GO" id="GO:0005524">
    <property type="term" value="F:ATP binding"/>
    <property type="evidence" value="ECO:0007669"/>
    <property type="project" value="UniProtKB-UniRule"/>
</dbReference>
<dbReference type="GO" id="GO:0051301">
    <property type="term" value="P:cell division"/>
    <property type="evidence" value="ECO:0007669"/>
    <property type="project" value="UniProtKB-KW"/>
</dbReference>
<evidence type="ECO:0000256" key="1">
    <source>
        <dbReference type="ARBA" id="ARBA00004651"/>
    </source>
</evidence>
<evidence type="ECO:0000256" key="8">
    <source>
        <dbReference type="ARBA" id="ARBA00022840"/>
    </source>
</evidence>
<dbReference type="Proteomes" id="UP000435036">
    <property type="component" value="Unassembled WGS sequence"/>
</dbReference>
<evidence type="ECO:0000256" key="14">
    <source>
        <dbReference type="SAM" id="MobiDB-lite"/>
    </source>
</evidence>
<dbReference type="OrthoDB" id="9807790at2"/>
<evidence type="ECO:0000256" key="7">
    <source>
        <dbReference type="ARBA" id="ARBA00022829"/>
    </source>
</evidence>
<dbReference type="InterPro" id="IPR027417">
    <property type="entry name" value="P-loop_NTPase"/>
</dbReference>
<feature type="transmembrane region" description="Helical" evidence="15">
    <location>
        <begin position="50"/>
        <end position="71"/>
    </location>
</feature>